<sequence>MLHVLGLILGEKLKEEKNDSSLAIGVSSINSSNHTEKLVLKSPEKPGLTRSQSFHSSGCWLSKNAAAVARYLRRSKATVLLHIAHGNGDMVFSR</sequence>
<organism evidence="1 2">
    <name type="scientific">Vespula maculifrons</name>
    <name type="common">Eastern yellow jacket</name>
    <name type="synonym">Wasp</name>
    <dbReference type="NCBI Taxonomy" id="7453"/>
    <lineage>
        <taxon>Eukaryota</taxon>
        <taxon>Metazoa</taxon>
        <taxon>Ecdysozoa</taxon>
        <taxon>Arthropoda</taxon>
        <taxon>Hexapoda</taxon>
        <taxon>Insecta</taxon>
        <taxon>Pterygota</taxon>
        <taxon>Neoptera</taxon>
        <taxon>Endopterygota</taxon>
        <taxon>Hymenoptera</taxon>
        <taxon>Apocrita</taxon>
        <taxon>Aculeata</taxon>
        <taxon>Vespoidea</taxon>
        <taxon>Vespidae</taxon>
        <taxon>Vespinae</taxon>
        <taxon>Vespula</taxon>
    </lineage>
</organism>
<proteinExistence type="predicted"/>
<reference evidence="1 2" key="1">
    <citation type="journal article" date="2024" name="Ann. Entomol. Soc. Am.">
        <title>Genomic analyses of the southern and eastern yellowjacket wasps (Hymenoptera: Vespidae) reveal evolutionary signatures of social life.</title>
        <authorList>
            <person name="Catto M.A."/>
            <person name="Caine P.B."/>
            <person name="Orr S.E."/>
            <person name="Hunt B.G."/>
            <person name="Goodisman M.A.D."/>
        </authorList>
    </citation>
    <scope>NUCLEOTIDE SEQUENCE [LARGE SCALE GENOMIC DNA]</scope>
    <source>
        <strain evidence="1">232</strain>
        <tissue evidence="1">Head and thorax</tissue>
    </source>
</reference>
<keyword evidence="2" id="KW-1185">Reference proteome</keyword>
<dbReference type="Proteomes" id="UP001607303">
    <property type="component" value="Unassembled WGS sequence"/>
</dbReference>
<evidence type="ECO:0000313" key="1">
    <source>
        <dbReference type="EMBL" id="KAL2737432.1"/>
    </source>
</evidence>
<dbReference type="EMBL" id="JAYRBN010000065">
    <property type="protein sequence ID" value="KAL2737432.1"/>
    <property type="molecule type" value="Genomic_DNA"/>
</dbReference>
<comment type="caution">
    <text evidence="1">The sequence shown here is derived from an EMBL/GenBank/DDBJ whole genome shotgun (WGS) entry which is preliminary data.</text>
</comment>
<gene>
    <name evidence="1" type="ORF">V1477_012388</name>
</gene>
<name>A0ABD2BXC8_VESMC</name>
<protein>
    <submittedName>
        <fullName evidence="1">Uncharacterized protein</fullName>
    </submittedName>
</protein>
<dbReference type="AlphaFoldDB" id="A0ABD2BXC8"/>
<evidence type="ECO:0000313" key="2">
    <source>
        <dbReference type="Proteomes" id="UP001607303"/>
    </source>
</evidence>
<accession>A0ABD2BXC8</accession>